<name>H0QJD3_ARTG1</name>
<accession>H0QJD3</accession>
<comment type="caution">
    <text evidence="1">The sequence shown here is derived from an EMBL/GenBank/DDBJ whole genome shotgun (WGS) entry which is preliminary data.</text>
</comment>
<dbReference type="RefSeq" id="WP_003799598.1">
    <property type="nucleotide sequence ID" value="NZ_BAEG01000029.1"/>
</dbReference>
<gene>
    <name evidence="1" type="ORF">ARGLB_029_00100</name>
</gene>
<sequence length="148" mass="17077">MLKVRFLVEEHRYAPWPDWVVEPEDDRLYEGAVFGRAGTAWATVFTLGLTHESHLLKVVSKMFPQLPITAGIDLGTLLELRVCSPSFREGDPRFLRDGKNIALVQDEFDANAVEQYCNAKIRELSKLRGPRLYRELERSFHLFDPDDD</sequence>
<proteinExistence type="predicted"/>
<dbReference type="EMBL" id="BAEG01000029">
    <property type="protein sequence ID" value="GAB12934.1"/>
    <property type="molecule type" value="Genomic_DNA"/>
</dbReference>
<dbReference type="Proteomes" id="UP000003828">
    <property type="component" value="Unassembled WGS sequence"/>
</dbReference>
<keyword evidence="2" id="KW-1185">Reference proteome</keyword>
<dbReference type="AlphaFoldDB" id="H0QJD3"/>
<reference evidence="1 2" key="1">
    <citation type="submission" date="2011-12" db="EMBL/GenBank/DDBJ databases">
        <title>Whole genome shotgun sequence of Arthrobacter globiformis NBRC 12137.</title>
        <authorList>
            <person name="Miyazawa S."/>
            <person name="Hosoyama A."/>
            <person name="Tsuchikane K."/>
            <person name="Katsumata H."/>
            <person name="Yamazaki S."/>
            <person name="Fujita N."/>
        </authorList>
    </citation>
    <scope>NUCLEOTIDE SEQUENCE [LARGE SCALE GENOMIC DNA]</scope>
    <source>
        <strain evidence="1 2">NBRC 12137</strain>
    </source>
</reference>
<dbReference type="OrthoDB" id="4947564at2"/>
<protein>
    <submittedName>
        <fullName evidence="1">Uncharacterized protein</fullName>
    </submittedName>
</protein>
<evidence type="ECO:0000313" key="2">
    <source>
        <dbReference type="Proteomes" id="UP000003828"/>
    </source>
</evidence>
<evidence type="ECO:0000313" key="1">
    <source>
        <dbReference type="EMBL" id="GAB12934.1"/>
    </source>
</evidence>
<organism evidence="1 2">
    <name type="scientific">Arthrobacter globiformis (strain ATCC 8010 / DSM 20124 / JCM 1332 / NBRC 12137 / NCIMB 8907 / NRRL B-2979 / 168)</name>
    <dbReference type="NCBI Taxonomy" id="1077972"/>
    <lineage>
        <taxon>Bacteria</taxon>
        <taxon>Bacillati</taxon>
        <taxon>Actinomycetota</taxon>
        <taxon>Actinomycetes</taxon>
        <taxon>Micrococcales</taxon>
        <taxon>Micrococcaceae</taxon>
        <taxon>Arthrobacter</taxon>
    </lineage>
</organism>